<evidence type="ECO:0000313" key="9">
    <source>
        <dbReference type="EMBL" id="TXN32059.1"/>
    </source>
</evidence>
<dbReference type="InterPro" id="IPR001640">
    <property type="entry name" value="Lgt"/>
</dbReference>
<comment type="catalytic activity">
    <reaction evidence="7">
        <text>L-cysteinyl-[prolipoprotein] + a 1,2-diacyl-sn-glycero-3-phospho-(1'-sn-glycerol) = an S-1,2-diacyl-sn-glyceryl-L-cysteinyl-[prolipoprotein] + sn-glycerol 1-phosphate + H(+)</text>
        <dbReference type="Rhea" id="RHEA:56712"/>
        <dbReference type="Rhea" id="RHEA-COMP:14679"/>
        <dbReference type="Rhea" id="RHEA-COMP:14680"/>
        <dbReference type="ChEBI" id="CHEBI:15378"/>
        <dbReference type="ChEBI" id="CHEBI:29950"/>
        <dbReference type="ChEBI" id="CHEBI:57685"/>
        <dbReference type="ChEBI" id="CHEBI:64716"/>
        <dbReference type="ChEBI" id="CHEBI:140658"/>
        <dbReference type="EC" id="2.5.1.145"/>
    </reaction>
</comment>
<keyword evidence="5 7" id="KW-1133">Transmembrane helix</keyword>
<comment type="similarity">
    <text evidence="1 7">Belongs to the Lgt family.</text>
</comment>
<feature type="compositionally biased region" description="Acidic residues" evidence="8">
    <location>
        <begin position="321"/>
        <end position="338"/>
    </location>
</feature>
<proteinExistence type="inferred from homology"/>
<keyword evidence="6 7" id="KW-0472">Membrane</keyword>
<comment type="pathway">
    <text evidence="7">Protein modification; lipoprotein biosynthesis (diacylglyceryl transfer).</text>
</comment>
<evidence type="ECO:0000313" key="10">
    <source>
        <dbReference type="Proteomes" id="UP000321379"/>
    </source>
</evidence>
<dbReference type="PROSITE" id="PS01311">
    <property type="entry name" value="LGT"/>
    <property type="match status" value="1"/>
</dbReference>
<dbReference type="Proteomes" id="UP000321379">
    <property type="component" value="Unassembled WGS sequence"/>
</dbReference>
<dbReference type="UniPathway" id="UPA00664"/>
<evidence type="ECO:0000256" key="1">
    <source>
        <dbReference type="ARBA" id="ARBA00007150"/>
    </source>
</evidence>
<dbReference type="AlphaFoldDB" id="A0A5C8UVN9"/>
<dbReference type="PANTHER" id="PTHR30589">
    <property type="entry name" value="PROLIPOPROTEIN DIACYLGLYCERYL TRANSFERASE"/>
    <property type="match status" value="1"/>
</dbReference>
<dbReference type="PANTHER" id="PTHR30589:SF0">
    <property type="entry name" value="PHOSPHATIDYLGLYCEROL--PROLIPOPROTEIN DIACYLGLYCERYL TRANSFERASE"/>
    <property type="match status" value="1"/>
</dbReference>
<feature type="transmembrane region" description="Helical" evidence="7">
    <location>
        <begin position="238"/>
        <end position="257"/>
    </location>
</feature>
<feature type="transmembrane region" description="Helical" evidence="7">
    <location>
        <begin position="107"/>
        <end position="131"/>
    </location>
</feature>
<gene>
    <name evidence="7" type="primary">lgt</name>
    <name evidence="9" type="ORF">FVP33_03815</name>
</gene>
<protein>
    <recommendedName>
        <fullName evidence="7">Phosphatidylglycerol--prolipoprotein diacylglyceryl transferase</fullName>
        <ecNumber evidence="7">2.5.1.145</ecNumber>
    </recommendedName>
</protein>
<dbReference type="NCBIfam" id="TIGR00544">
    <property type="entry name" value="lgt"/>
    <property type="match status" value="1"/>
</dbReference>
<name>A0A5C8UVN9_9MICO</name>
<dbReference type="GO" id="GO:0042158">
    <property type="term" value="P:lipoprotein biosynthetic process"/>
    <property type="evidence" value="ECO:0007669"/>
    <property type="project" value="UniProtKB-UniRule"/>
</dbReference>
<comment type="function">
    <text evidence="7">Catalyzes the transfer of the diacylglyceryl group from phosphatidylglycerol to the sulfhydryl group of the N-terminal cysteine of a prolipoprotein, the first step in the formation of mature lipoproteins.</text>
</comment>
<feature type="binding site" evidence="7">
    <location>
        <position position="157"/>
    </location>
    <ligand>
        <name>a 1,2-diacyl-sn-glycero-3-phospho-(1'-sn-glycerol)</name>
        <dbReference type="ChEBI" id="CHEBI:64716"/>
    </ligand>
</feature>
<evidence type="ECO:0000256" key="7">
    <source>
        <dbReference type="HAMAP-Rule" id="MF_01147"/>
    </source>
</evidence>
<keyword evidence="10" id="KW-1185">Reference proteome</keyword>
<feature type="region of interest" description="Disordered" evidence="8">
    <location>
        <begin position="319"/>
        <end position="361"/>
    </location>
</feature>
<feature type="transmembrane region" description="Helical" evidence="7">
    <location>
        <begin position="138"/>
        <end position="156"/>
    </location>
</feature>
<dbReference type="HAMAP" id="MF_01147">
    <property type="entry name" value="Lgt"/>
    <property type="match status" value="1"/>
</dbReference>
<accession>A0A5C8UVN9</accession>
<sequence length="361" mass="39838">MVLPASIPSPDQSWQVFNLGQWLRDIGLSWFGYDINIRAYAICILIGIVVATVMTYYRLKRRGADGGVVLDIALWAVPFGIVGARFFHVVTHPDDYFGPTHAFWHVFAIWEGGIAIFGALILGALGAYIGCRIAGVRFWSFADALAPGLLLAQAFGRFGNWFNHELFGLPTNLPWGLQIESSNPAFPAGLPAGTLFHPTFLYEIIWNVVGVMVLLAIERKHSWRRSERFGLPVPVPGAYRLQWGRVLGLYLVWYGIGRSFFESIRIDPSLIFLGVRTNVWAAWGAILVGLVIIIVQSRRHPGLEPSVYLPGREWSPAAAVDSDDTYTDSDEDGNDAEVDTTTSSVASKARKSVTSEAGPRS</sequence>
<dbReference type="EMBL" id="VRMG01000004">
    <property type="protein sequence ID" value="TXN32059.1"/>
    <property type="molecule type" value="Genomic_DNA"/>
</dbReference>
<reference evidence="9 10" key="1">
    <citation type="submission" date="2019-08" db="EMBL/GenBank/DDBJ databases">
        <title>Bacterial whole genome sequence for Glaciihabitans sp. CHu50b-6-2.</title>
        <authorList>
            <person name="Jin L."/>
        </authorList>
    </citation>
    <scope>NUCLEOTIDE SEQUENCE [LARGE SCALE GENOMIC DNA]</scope>
    <source>
        <strain evidence="9 10">CHu50b-6-2</strain>
    </source>
</reference>
<organism evidence="9 10">
    <name type="scientific">Lacisediminihabitans profunda</name>
    <dbReference type="NCBI Taxonomy" id="2594790"/>
    <lineage>
        <taxon>Bacteria</taxon>
        <taxon>Bacillati</taxon>
        <taxon>Actinomycetota</taxon>
        <taxon>Actinomycetes</taxon>
        <taxon>Micrococcales</taxon>
        <taxon>Microbacteriaceae</taxon>
        <taxon>Lacisediminihabitans</taxon>
    </lineage>
</organism>
<dbReference type="RefSeq" id="WP_147782308.1">
    <property type="nucleotide sequence ID" value="NZ_VRMG01000004.1"/>
</dbReference>
<evidence type="ECO:0000256" key="6">
    <source>
        <dbReference type="ARBA" id="ARBA00023136"/>
    </source>
</evidence>
<feature type="transmembrane region" description="Helical" evidence="7">
    <location>
        <begin position="200"/>
        <end position="217"/>
    </location>
</feature>
<keyword evidence="9" id="KW-0328">Glycosyltransferase</keyword>
<keyword evidence="2 7" id="KW-1003">Cell membrane</keyword>
<keyword evidence="4 7" id="KW-0812">Transmembrane</keyword>
<keyword evidence="3 7" id="KW-0808">Transferase</keyword>
<feature type="transmembrane region" description="Helical" evidence="7">
    <location>
        <begin position="68"/>
        <end position="87"/>
    </location>
</feature>
<evidence type="ECO:0000256" key="4">
    <source>
        <dbReference type="ARBA" id="ARBA00022692"/>
    </source>
</evidence>
<dbReference type="GO" id="GO:0008961">
    <property type="term" value="F:phosphatidylglycerol-prolipoprotein diacylglyceryl transferase activity"/>
    <property type="evidence" value="ECO:0007669"/>
    <property type="project" value="UniProtKB-UniRule"/>
</dbReference>
<dbReference type="EC" id="2.5.1.145" evidence="7"/>
<evidence type="ECO:0000256" key="5">
    <source>
        <dbReference type="ARBA" id="ARBA00022989"/>
    </source>
</evidence>
<keyword evidence="9" id="KW-0449">Lipoprotein</keyword>
<feature type="transmembrane region" description="Helical" evidence="7">
    <location>
        <begin position="277"/>
        <end position="295"/>
    </location>
</feature>
<dbReference type="Pfam" id="PF01790">
    <property type="entry name" value="LGT"/>
    <property type="match status" value="1"/>
</dbReference>
<evidence type="ECO:0000256" key="3">
    <source>
        <dbReference type="ARBA" id="ARBA00022679"/>
    </source>
</evidence>
<comment type="caution">
    <text evidence="9">The sequence shown here is derived from an EMBL/GenBank/DDBJ whole genome shotgun (WGS) entry which is preliminary data.</text>
</comment>
<feature type="transmembrane region" description="Helical" evidence="7">
    <location>
        <begin position="37"/>
        <end position="56"/>
    </location>
</feature>
<evidence type="ECO:0000256" key="8">
    <source>
        <dbReference type="SAM" id="MobiDB-lite"/>
    </source>
</evidence>
<dbReference type="GO" id="GO:0005886">
    <property type="term" value="C:plasma membrane"/>
    <property type="evidence" value="ECO:0007669"/>
    <property type="project" value="UniProtKB-SubCell"/>
</dbReference>
<comment type="subcellular location">
    <subcellularLocation>
        <location evidence="7">Cell membrane</location>
        <topology evidence="7">Multi-pass membrane protein</topology>
    </subcellularLocation>
</comment>
<evidence type="ECO:0000256" key="2">
    <source>
        <dbReference type="ARBA" id="ARBA00022475"/>
    </source>
</evidence>